<dbReference type="GO" id="GO:0051603">
    <property type="term" value="P:proteolysis involved in protein catabolic process"/>
    <property type="evidence" value="ECO:0007669"/>
    <property type="project" value="TreeGrafter"/>
</dbReference>
<keyword evidence="2" id="KW-0645">Protease</keyword>
<dbReference type="Pfam" id="PF00675">
    <property type="entry name" value="Peptidase_M16"/>
    <property type="match status" value="1"/>
</dbReference>
<dbReference type="EMBL" id="MCGO01000016">
    <property type="protein sequence ID" value="ORY46352.1"/>
    <property type="molecule type" value="Genomic_DNA"/>
</dbReference>
<evidence type="ECO:0000256" key="7">
    <source>
        <dbReference type="RuleBase" id="RU004447"/>
    </source>
</evidence>
<dbReference type="Pfam" id="PF05193">
    <property type="entry name" value="Peptidase_M16_C"/>
    <property type="match status" value="1"/>
</dbReference>
<dbReference type="FunFam" id="3.30.830.10:FF:000004">
    <property type="entry name" value="Putative insulin-degrading enzyme"/>
    <property type="match status" value="1"/>
</dbReference>
<dbReference type="Proteomes" id="UP000193642">
    <property type="component" value="Unassembled WGS sequence"/>
</dbReference>
<feature type="domain" description="Peptidase M16 middle/third" evidence="10">
    <location>
        <begin position="380"/>
        <end position="652"/>
    </location>
</feature>
<dbReference type="InterPro" id="IPR050626">
    <property type="entry name" value="Peptidase_M16"/>
</dbReference>
<dbReference type="Pfam" id="PF22456">
    <property type="entry name" value="PqqF-like_C_4"/>
    <property type="match status" value="1"/>
</dbReference>
<dbReference type="InterPro" id="IPR001431">
    <property type="entry name" value="Pept_M16_Zn_BS"/>
</dbReference>
<dbReference type="SUPFAM" id="SSF63411">
    <property type="entry name" value="LuxS/MPP-like metallohydrolase"/>
    <property type="match status" value="4"/>
</dbReference>
<evidence type="ECO:0000313" key="13">
    <source>
        <dbReference type="Proteomes" id="UP000193642"/>
    </source>
</evidence>
<accession>A0A1Y2CH64</accession>
<dbReference type="FunFam" id="3.30.830.10:FF:000005">
    <property type="entry name" value="nardilysin isoform X1"/>
    <property type="match status" value="1"/>
</dbReference>
<dbReference type="GO" id="GO:0005739">
    <property type="term" value="C:mitochondrion"/>
    <property type="evidence" value="ECO:0007669"/>
    <property type="project" value="TreeGrafter"/>
</dbReference>
<evidence type="ECO:0000259" key="11">
    <source>
        <dbReference type="Pfam" id="PF22456"/>
    </source>
</evidence>
<evidence type="ECO:0000256" key="6">
    <source>
        <dbReference type="ARBA" id="ARBA00023049"/>
    </source>
</evidence>
<dbReference type="GO" id="GO:0004222">
    <property type="term" value="F:metalloendopeptidase activity"/>
    <property type="evidence" value="ECO:0007669"/>
    <property type="project" value="InterPro"/>
</dbReference>
<dbReference type="InterPro" id="IPR011249">
    <property type="entry name" value="Metalloenz_LuxS/M16"/>
</dbReference>
<dbReference type="PANTHER" id="PTHR43690">
    <property type="entry name" value="NARDILYSIN"/>
    <property type="match status" value="1"/>
</dbReference>
<proteinExistence type="inferred from homology"/>
<dbReference type="Gene3D" id="3.30.830.10">
    <property type="entry name" value="Metalloenzyme, LuxS/M16 peptidase-like"/>
    <property type="match status" value="4"/>
</dbReference>
<dbReference type="AlphaFoldDB" id="A0A1Y2CH64"/>
<dbReference type="Pfam" id="PF16187">
    <property type="entry name" value="Peptidase_M16_M"/>
    <property type="match status" value="1"/>
</dbReference>
<keyword evidence="13" id="KW-1185">Reference proteome</keyword>
<evidence type="ECO:0000259" key="10">
    <source>
        <dbReference type="Pfam" id="PF16187"/>
    </source>
</evidence>
<protein>
    <submittedName>
        <fullName evidence="12">Insulin-degrading enzyme</fullName>
    </submittedName>
</protein>
<evidence type="ECO:0000313" key="12">
    <source>
        <dbReference type="EMBL" id="ORY46352.1"/>
    </source>
</evidence>
<sequence length="980" mass="111330">MLGTTKVFEDIRVPDIDDRKYRMLTLANGLDVLLVSDAETDRSSAAMDVNVGYLYDPDDAPGLAHFLEHLLFLGTEKYPRENEYSQFLSDVGGGYSNAFTAGENTNYYFEVSSNCLEGALDRFSQFFTCPLFDESCTDRELNAVHSEHTKNLQEDDWRIQQLEQDLSKEGHVYRKFGTGNLDTLKNIPESKGLKTREMCIEFYQTYYSSNIMKLCILGKESLDQLQMWAESMFSGIVNKNIIPRKFHDHPLGANELGKLIRVKPVKDTQMLTLSFPWPDTTNIYKKSPNKYICHLIGHESEGSILSLLKHQGLASDLSCFPSHGASGFDFFKVQVFLSDKGLEQWESVVLVIFQYIQMLKETDALDWVYEENSIMSTLAFKYQEKSDVSSYCSGLAASMHDYDKADVLCGAYLMDDFDATLIKSMIDLLRADSCRIMLVAPSAIKSEEPKVALWYGTEYQVEPFPTSLVDSLSTLVCNADLTIPQVNPFIPHKFYIEPSESIVHEHPRIIKDTPTTRLWHLLDTKYKVPRTSVTLFIKSPVAYASPRFAVLTHLYCDLVTDALNQQSYLAEMADLYFGLDVTVEGIILSIGGYSDKLGVFMATVVQAMTSLVVIPERFKFVKEELSRHYTNFESENPDQHASYFVTWMLQEKLNRSYIPVDIVNFYPTLLNPVHIEAFVHGTFDKAASLDLLAMVEDTLGKSSSLRPVPVYARYNTVRTHMLPFQSSLTYRRLLPNAENLNNAVEVYIQFGESNRDNVAKALLLNQIISEPCFDILRTKEQLGYVAWCGPRFATGVCGFLVHVQSEKHPVFVEGRILSFLENARGIIATLSDDEFQRHCTTLCSKIMQKHKYLMASTEYYWEKISNGSYDFTRREQNAETVMTLTQADMLQFYDSFVAINSSSRSKLSVQIWSSQGIKSAENVITSDLKNICSSDEKSGEDMMDVDTVLTDDGSVAEMRNQWLLGRSGYPMADIRTFYSF</sequence>
<comment type="similarity">
    <text evidence="1 7">Belongs to the peptidase M16 family.</text>
</comment>
<name>A0A1Y2CH64_9FUNG</name>
<evidence type="ECO:0000256" key="4">
    <source>
        <dbReference type="ARBA" id="ARBA00022801"/>
    </source>
</evidence>
<gene>
    <name evidence="12" type="ORF">BCR33DRAFT_715468</name>
</gene>
<evidence type="ECO:0000256" key="2">
    <source>
        <dbReference type="ARBA" id="ARBA00022670"/>
    </source>
</evidence>
<feature type="domain" description="Peptidase M16 N-terminal" evidence="8">
    <location>
        <begin position="32"/>
        <end position="168"/>
    </location>
</feature>
<dbReference type="PROSITE" id="PS00143">
    <property type="entry name" value="INSULINASE"/>
    <property type="match status" value="1"/>
</dbReference>
<keyword evidence="3" id="KW-0479">Metal-binding</keyword>
<comment type="caution">
    <text evidence="12">The sequence shown here is derived from an EMBL/GenBank/DDBJ whole genome shotgun (WGS) entry which is preliminary data.</text>
</comment>
<feature type="domain" description="Coenzyme PQQ synthesis protein F-like C-terminal lobe" evidence="11">
    <location>
        <begin position="763"/>
        <end position="861"/>
    </location>
</feature>
<keyword evidence="6" id="KW-0482">Metalloprotease</keyword>
<dbReference type="InterPro" id="IPR032632">
    <property type="entry name" value="Peptidase_M16_M"/>
</dbReference>
<evidence type="ECO:0000256" key="5">
    <source>
        <dbReference type="ARBA" id="ARBA00022833"/>
    </source>
</evidence>
<dbReference type="InterPro" id="IPR011765">
    <property type="entry name" value="Pept_M16_N"/>
</dbReference>
<keyword evidence="5" id="KW-0862">Zinc</keyword>
<evidence type="ECO:0000256" key="3">
    <source>
        <dbReference type="ARBA" id="ARBA00022723"/>
    </source>
</evidence>
<dbReference type="STRING" id="329046.A0A1Y2CH64"/>
<dbReference type="GO" id="GO:0043171">
    <property type="term" value="P:peptide catabolic process"/>
    <property type="evidence" value="ECO:0007669"/>
    <property type="project" value="TreeGrafter"/>
</dbReference>
<dbReference type="GO" id="GO:0005829">
    <property type="term" value="C:cytosol"/>
    <property type="evidence" value="ECO:0007669"/>
    <property type="project" value="TreeGrafter"/>
</dbReference>
<reference evidence="12 13" key="1">
    <citation type="submission" date="2016-07" db="EMBL/GenBank/DDBJ databases">
        <title>Pervasive Adenine N6-methylation of Active Genes in Fungi.</title>
        <authorList>
            <consortium name="DOE Joint Genome Institute"/>
            <person name="Mondo S.J."/>
            <person name="Dannebaum R.O."/>
            <person name="Kuo R.C."/>
            <person name="Labutti K."/>
            <person name="Haridas S."/>
            <person name="Kuo A."/>
            <person name="Salamov A."/>
            <person name="Ahrendt S.R."/>
            <person name="Lipzen A."/>
            <person name="Sullivan W."/>
            <person name="Andreopoulos W.B."/>
            <person name="Clum A."/>
            <person name="Lindquist E."/>
            <person name="Daum C."/>
            <person name="Ramamoorthy G.K."/>
            <person name="Gryganskyi A."/>
            <person name="Culley D."/>
            <person name="Magnuson J.K."/>
            <person name="James T.Y."/>
            <person name="O'Malley M.A."/>
            <person name="Stajich J.E."/>
            <person name="Spatafora J.W."/>
            <person name="Visel A."/>
            <person name="Grigoriev I.V."/>
        </authorList>
    </citation>
    <scope>NUCLEOTIDE SEQUENCE [LARGE SCALE GENOMIC DNA]</scope>
    <source>
        <strain evidence="12 13">JEL800</strain>
    </source>
</reference>
<dbReference type="InterPro" id="IPR007863">
    <property type="entry name" value="Peptidase_M16_C"/>
</dbReference>
<evidence type="ECO:0000259" key="9">
    <source>
        <dbReference type="Pfam" id="PF05193"/>
    </source>
</evidence>
<dbReference type="PANTHER" id="PTHR43690:SF18">
    <property type="entry name" value="INSULIN-DEGRADING ENZYME-RELATED"/>
    <property type="match status" value="1"/>
</dbReference>
<evidence type="ECO:0000259" key="8">
    <source>
        <dbReference type="Pfam" id="PF00675"/>
    </source>
</evidence>
<evidence type="ECO:0000256" key="1">
    <source>
        <dbReference type="ARBA" id="ARBA00007261"/>
    </source>
</evidence>
<organism evidence="12 13">
    <name type="scientific">Rhizoclosmatium globosum</name>
    <dbReference type="NCBI Taxonomy" id="329046"/>
    <lineage>
        <taxon>Eukaryota</taxon>
        <taxon>Fungi</taxon>
        <taxon>Fungi incertae sedis</taxon>
        <taxon>Chytridiomycota</taxon>
        <taxon>Chytridiomycota incertae sedis</taxon>
        <taxon>Chytridiomycetes</taxon>
        <taxon>Chytridiales</taxon>
        <taxon>Chytriomycetaceae</taxon>
        <taxon>Rhizoclosmatium</taxon>
    </lineage>
</organism>
<feature type="domain" description="Peptidase M16 C-terminal" evidence="9">
    <location>
        <begin position="195"/>
        <end position="363"/>
    </location>
</feature>
<dbReference type="OrthoDB" id="952271at2759"/>
<dbReference type="InterPro" id="IPR054734">
    <property type="entry name" value="PqqF-like_C_4"/>
</dbReference>
<dbReference type="GO" id="GO:0046872">
    <property type="term" value="F:metal ion binding"/>
    <property type="evidence" value="ECO:0007669"/>
    <property type="project" value="UniProtKB-KW"/>
</dbReference>
<keyword evidence="4" id="KW-0378">Hydrolase</keyword>